<evidence type="ECO:0000313" key="2">
    <source>
        <dbReference type="EMBL" id="GBM37147.1"/>
    </source>
</evidence>
<proteinExistence type="predicted"/>
<accession>A0A4Y2F836</accession>
<evidence type="ECO:0000256" key="1">
    <source>
        <dbReference type="SAM" id="Phobius"/>
    </source>
</evidence>
<sequence length="284" mass="31937">MEIQWEFSEEGNLSFGSFAGTVGKPEAQSKSDHAPPPMSNPYIAAYLIFIAAYPILSSKILRIRLKSETKQSTSDVFLSSSSEESSILSGPLFHHLEYRFYLECRGYKKRNRTAQLLGDDGGSVEQPGAAGDEHAQEGAANLPAVPHLHVRLGPAVLRLPPPHVHRHRPRIRRQEDFQPLRLHVLRDHGLILRDLRHGGPQPHRRSSLHESLSSLRRERVETLPRPPAGGLRHLLHAVEHRSGIRHRQVRNIRSGVHHGLLGPDTLGQDIRQLCLRIRLLPPFG</sequence>
<dbReference type="AlphaFoldDB" id="A0A4Y2F836"/>
<protein>
    <submittedName>
        <fullName evidence="2">Uncharacterized protein</fullName>
    </submittedName>
</protein>
<keyword evidence="1" id="KW-0812">Transmembrane</keyword>
<comment type="caution">
    <text evidence="2">The sequence shown here is derived from an EMBL/GenBank/DDBJ whole genome shotgun (WGS) entry which is preliminary data.</text>
</comment>
<gene>
    <name evidence="2" type="ORF">AVEN_205588_1</name>
</gene>
<keyword evidence="1" id="KW-1133">Transmembrane helix</keyword>
<organism evidence="2 3">
    <name type="scientific">Araneus ventricosus</name>
    <name type="common">Orbweaver spider</name>
    <name type="synonym">Epeira ventricosa</name>
    <dbReference type="NCBI Taxonomy" id="182803"/>
    <lineage>
        <taxon>Eukaryota</taxon>
        <taxon>Metazoa</taxon>
        <taxon>Ecdysozoa</taxon>
        <taxon>Arthropoda</taxon>
        <taxon>Chelicerata</taxon>
        <taxon>Arachnida</taxon>
        <taxon>Araneae</taxon>
        <taxon>Araneomorphae</taxon>
        <taxon>Entelegynae</taxon>
        <taxon>Araneoidea</taxon>
        <taxon>Araneidae</taxon>
        <taxon>Araneus</taxon>
    </lineage>
</organism>
<dbReference type="EMBL" id="BGPR01000830">
    <property type="protein sequence ID" value="GBM37147.1"/>
    <property type="molecule type" value="Genomic_DNA"/>
</dbReference>
<keyword evidence="3" id="KW-1185">Reference proteome</keyword>
<evidence type="ECO:0000313" key="3">
    <source>
        <dbReference type="Proteomes" id="UP000499080"/>
    </source>
</evidence>
<dbReference type="Proteomes" id="UP000499080">
    <property type="component" value="Unassembled WGS sequence"/>
</dbReference>
<feature type="transmembrane region" description="Helical" evidence="1">
    <location>
        <begin position="43"/>
        <end position="61"/>
    </location>
</feature>
<keyword evidence="1" id="KW-0472">Membrane</keyword>
<name>A0A4Y2F836_ARAVE</name>
<reference evidence="2 3" key="1">
    <citation type="journal article" date="2019" name="Sci. Rep.">
        <title>Orb-weaving spider Araneus ventricosus genome elucidates the spidroin gene catalogue.</title>
        <authorList>
            <person name="Kono N."/>
            <person name="Nakamura H."/>
            <person name="Ohtoshi R."/>
            <person name="Moran D.A.P."/>
            <person name="Shinohara A."/>
            <person name="Yoshida Y."/>
            <person name="Fujiwara M."/>
            <person name="Mori M."/>
            <person name="Tomita M."/>
            <person name="Arakawa K."/>
        </authorList>
    </citation>
    <scope>NUCLEOTIDE SEQUENCE [LARGE SCALE GENOMIC DNA]</scope>
</reference>